<name>A0ABP8FI74_9BACT</name>
<gene>
    <name evidence="2" type="ORF">GCM10023143_07900</name>
</gene>
<dbReference type="PANTHER" id="PTHR30244">
    <property type="entry name" value="TRANSAMINASE"/>
    <property type="match status" value="1"/>
</dbReference>
<protein>
    <submittedName>
        <fullName evidence="2">DegT/DnrJ/EryC1/StrS family aminotransferase</fullName>
    </submittedName>
</protein>
<dbReference type="Pfam" id="PF01041">
    <property type="entry name" value="DegT_DnrJ_EryC1"/>
    <property type="match status" value="1"/>
</dbReference>
<comment type="caution">
    <text evidence="2">The sequence shown here is derived from an EMBL/GenBank/DDBJ whole genome shotgun (WGS) entry which is preliminary data.</text>
</comment>
<keyword evidence="2" id="KW-0032">Aminotransferase</keyword>
<dbReference type="SUPFAM" id="SSF53383">
    <property type="entry name" value="PLP-dependent transferases"/>
    <property type="match status" value="1"/>
</dbReference>
<dbReference type="Proteomes" id="UP001501207">
    <property type="component" value="Unassembled WGS sequence"/>
</dbReference>
<dbReference type="CDD" id="cd00616">
    <property type="entry name" value="AHBA_syn"/>
    <property type="match status" value="1"/>
</dbReference>
<proteinExistence type="inferred from homology"/>
<organism evidence="2 3">
    <name type="scientific">Compostibacter hankyongensis</name>
    <dbReference type="NCBI Taxonomy" id="1007089"/>
    <lineage>
        <taxon>Bacteria</taxon>
        <taxon>Pseudomonadati</taxon>
        <taxon>Bacteroidota</taxon>
        <taxon>Chitinophagia</taxon>
        <taxon>Chitinophagales</taxon>
        <taxon>Chitinophagaceae</taxon>
        <taxon>Compostibacter</taxon>
    </lineage>
</organism>
<dbReference type="PIRSF" id="PIRSF000390">
    <property type="entry name" value="PLP_StrS"/>
    <property type="match status" value="1"/>
</dbReference>
<evidence type="ECO:0000313" key="2">
    <source>
        <dbReference type="EMBL" id="GAA4303966.1"/>
    </source>
</evidence>
<dbReference type="PANTHER" id="PTHR30244:SF42">
    <property type="entry name" value="UDP-2-ACETAMIDO-2-DEOXY-3-OXO-D-GLUCURONATE AMINOTRANSFERASE"/>
    <property type="match status" value="1"/>
</dbReference>
<dbReference type="InterPro" id="IPR000653">
    <property type="entry name" value="DegT/StrS_aminotransferase"/>
</dbReference>
<dbReference type="InterPro" id="IPR015422">
    <property type="entry name" value="PyrdxlP-dep_Trfase_small"/>
</dbReference>
<evidence type="ECO:0000313" key="3">
    <source>
        <dbReference type="Proteomes" id="UP001501207"/>
    </source>
</evidence>
<accession>A0ABP8FI74</accession>
<dbReference type="Gene3D" id="3.90.1150.10">
    <property type="entry name" value="Aspartate Aminotransferase, domain 1"/>
    <property type="match status" value="1"/>
</dbReference>
<sequence>MVDLQRQYRRIKPEVDTAIAAVLDNSAFINGQPVQDFARSLEQYLGIDHVIPCGNGTDALQIAMMALGLEPGDEVITPSFTFIATAEVIALLGLKPVFVDVDEQTYCLDIQQVEKAITSKTKAIVPVHLFGQSADMEPLMALARKHKLAVIEDNAQAIGGTYTFEDGSTKKTGTIGTIGCTSFFPSKNLGGYGDGGALFTDDEELAARIRMIANHGQSKRYYHDVVGCNSRLDTLQAAVLGIKLQHLDEYIAARRNAAAYYDKAFSSCDDIIIPYRAGNTLHVFHQYTIRVPADKRDSLRDYLATQGIPAMIYYPVPAHKQQMFAAFKAGKFTLPVTDFLAGEVLSLPMHTELDEAQLKYITDHVLQFMNA</sequence>
<reference evidence="3" key="1">
    <citation type="journal article" date="2019" name="Int. J. Syst. Evol. Microbiol.">
        <title>The Global Catalogue of Microorganisms (GCM) 10K type strain sequencing project: providing services to taxonomists for standard genome sequencing and annotation.</title>
        <authorList>
            <consortium name="The Broad Institute Genomics Platform"/>
            <consortium name="The Broad Institute Genome Sequencing Center for Infectious Disease"/>
            <person name="Wu L."/>
            <person name="Ma J."/>
        </authorList>
    </citation>
    <scope>NUCLEOTIDE SEQUENCE [LARGE SCALE GENOMIC DNA]</scope>
    <source>
        <strain evidence="3">JCM 17664</strain>
    </source>
</reference>
<keyword evidence="1" id="KW-0663">Pyridoxal phosphate</keyword>
<keyword evidence="2" id="KW-0808">Transferase</keyword>
<dbReference type="InterPro" id="IPR015424">
    <property type="entry name" value="PyrdxlP-dep_Trfase"/>
</dbReference>
<dbReference type="GO" id="GO:0008483">
    <property type="term" value="F:transaminase activity"/>
    <property type="evidence" value="ECO:0007669"/>
    <property type="project" value="UniProtKB-KW"/>
</dbReference>
<keyword evidence="3" id="KW-1185">Reference proteome</keyword>
<comment type="similarity">
    <text evidence="1">Belongs to the DegT/DnrJ/EryC1 family.</text>
</comment>
<dbReference type="InterPro" id="IPR015421">
    <property type="entry name" value="PyrdxlP-dep_Trfase_major"/>
</dbReference>
<dbReference type="EMBL" id="BAABFN010000001">
    <property type="protein sequence ID" value="GAA4303966.1"/>
    <property type="molecule type" value="Genomic_DNA"/>
</dbReference>
<dbReference type="Gene3D" id="3.40.640.10">
    <property type="entry name" value="Type I PLP-dependent aspartate aminotransferase-like (Major domain)"/>
    <property type="match status" value="1"/>
</dbReference>
<evidence type="ECO:0000256" key="1">
    <source>
        <dbReference type="RuleBase" id="RU004508"/>
    </source>
</evidence>